<sequence length="361" mass="39939">MRVTEVRGAGADRVKLRLDLPPFPADTPTIDLPILSFSDLRSGNPTEGEMLFAACREWGFFLINLHDSAEGRTLLHDAETMFDLGIELFSLDQTTLDQYAYNAPKDLTGYKRMGALKTDDGKLDHMHIYNINQDDILGNRAPRTNAPPIEAQRPQIQNFIRHASSTLDVILKTLDDHLGLERGTLSKLSPLDQESETSVRLLCSPPHASSEANQDRISLGGHTDIGTTTLLFHVIGGLQILPAGLENKMENWRFVRPVPGCALVNIGDTLVEWTGQLLRSSLHRVLAAPGEQAFVPRRSVAYLVRPAKSASMRRIRGGKIPVLTEGEEEETRSVDEWAAWRSKQVMLGLLKPQTKGGVVPV</sequence>
<keyword evidence="2" id="KW-0560">Oxidoreductase</keyword>
<name>A0A8G1QTR0_9EURO</name>
<dbReference type="PANTHER" id="PTHR47990">
    <property type="entry name" value="2-OXOGLUTARATE (2OG) AND FE(II)-DEPENDENT OXYGENASE SUPERFAMILY PROTEIN-RELATED"/>
    <property type="match status" value="1"/>
</dbReference>
<comment type="similarity">
    <text evidence="1 2">Belongs to the iron/ascorbate-dependent oxidoreductase family.</text>
</comment>
<dbReference type="Gene3D" id="2.60.120.330">
    <property type="entry name" value="B-lactam Antibiotic, Isopenicillin N Synthase, Chain"/>
    <property type="match status" value="1"/>
</dbReference>
<dbReference type="InterPro" id="IPR027443">
    <property type="entry name" value="IPNS-like_sf"/>
</dbReference>
<reference evidence="4 5" key="1">
    <citation type="submission" date="2018-02" db="EMBL/GenBank/DDBJ databases">
        <title>The genomes of Aspergillus section Nigri reveals drivers in fungal speciation.</title>
        <authorList>
            <consortium name="DOE Joint Genome Institute"/>
            <person name="Vesth T.C."/>
            <person name="Nybo J."/>
            <person name="Theobald S."/>
            <person name="Brandl J."/>
            <person name="Frisvad J.C."/>
            <person name="Nielsen K.F."/>
            <person name="Lyhne E.K."/>
            <person name="Kogle M.E."/>
            <person name="Kuo A."/>
            <person name="Riley R."/>
            <person name="Clum A."/>
            <person name="Nolan M."/>
            <person name="Lipzen A."/>
            <person name="Salamov A."/>
            <person name="Henrissat B."/>
            <person name="Wiebenga A."/>
            <person name="De vries R.P."/>
            <person name="Grigoriev I.V."/>
            <person name="Mortensen U.H."/>
            <person name="Andersen M.R."/>
            <person name="Baker S.E."/>
        </authorList>
    </citation>
    <scope>NUCLEOTIDE SEQUENCE [LARGE SCALE GENOMIC DNA]</scope>
    <source>
        <strain evidence="4 5">CBS 112811</strain>
    </source>
</reference>
<dbReference type="Proteomes" id="UP000249526">
    <property type="component" value="Unassembled WGS sequence"/>
</dbReference>
<dbReference type="AlphaFoldDB" id="A0A8G1QTR0"/>
<evidence type="ECO:0000259" key="3">
    <source>
        <dbReference type="PROSITE" id="PS51471"/>
    </source>
</evidence>
<evidence type="ECO:0000256" key="2">
    <source>
        <dbReference type="RuleBase" id="RU003682"/>
    </source>
</evidence>
<proteinExistence type="inferred from homology"/>
<dbReference type="RefSeq" id="XP_025510017.1">
    <property type="nucleotide sequence ID" value="XM_025662590.1"/>
</dbReference>
<evidence type="ECO:0000256" key="1">
    <source>
        <dbReference type="ARBA" id="ARBA00008056"/>
    </source>
</evidence>
<evidence type="ECO:0000313" key="5">
    <source>
        <dbReference type="Proteomes" id="UP000249526"/>
    </source>
</evidence>
<accession>A0A8G1QTR0</accession>
<dbReference type="EMBL" id="KZ825088">
    <property type="protein sequence ID" value="RAH52095.1"/>
    <property type="molecule type" value="Genomic_DNA"/>
</dbReference>
<dbReference type="GeneID" id="37165992"/>
<dbReference type="InterPro" id="IPR044861">
    <property type="entry name" value="IPNS-like_FE2OG_OXY"/>
</dbReference>
<gene>
    <name evidence="4" type="ORF">BO85DRAFT_472943</name>
</gene>
<dbReference type="Pfam" id="PF03171">
    <property type="entry name" value="2OG-FeII_Oxy"/>
    <property type="match status" value="1"/>
</dbReference>
<dbReference type="InterPro" id="IPR050231">
    <property type="entry name" value="Iron_ascorbate_oxido_reductase"/>
</dbReference>
<dbReference type="GO" id="GO:0016491">
    <property type="term" value="F:oxidoreductase activity"/>
    <property type="evidence" value="ECO:0007669"/>
    <property type="project" value="UniProtKB-KW"/>
</dbReference>
<dbReference type="PROSITE" id="PS51471">
    <property type="entry name" value="FE2OG_OXY"/>
    <property type="match status" value="1"/>
</dbReference>
<evidence type="ECO:0000313" key="4">
    <source>
        <dbReference type="EMBL" id="RAH52095.1"/>
    </source>
</evidence>
<dbReference type="SUPFAM" id="SSF51197">
    <property type="entry name" value="Clavaminate synthase-like"/>
    <property type="match status" value="1"/>
</dbReference>
<organism evidence="4 5">
    <name type="scientific">Aspergillus piperis CBS 112811</name>
    <dbReference type="NCBI Taxonomy" id="1448313"/>
    <lineage>
        <taxon>Eukaryota</taxon>
        <taxon>Fungi</taxon>
        <taxon>Dikarya</taxon>
        <taxon>Ascomycota</taxon>
        <taxon>Pezizomycotina</taxon>
        <taxon>Eurotiomycetes</taxon>
        <taxon>Eurotiomycetidae</taxon>
        <taxon>Eurotiales</taxon>
        <taxon>Aspergillaceae</taxon>
        <taxon>Aspergillus</taxon>
        <taxon>Aspergillus subgen. Circumdati</taxon>
    </lineage>
</organism>
<dbReference type="GO" id="GO:0046872">
    <property type="term" value="F:metal ion binding"/>
    <property type="evidence" value="ECO:0007669"/>
    <property type="project" value="UniProtKB-KW"/>
</dbReference>
<keyword evidence="2" id="KW-0408">Iron</keyword>
<dbReference type="InterPro" id="IPR026992">
    <property type="entry name" value="DIOX_N"/>
</dbReference>
<protein>
    <submittedName>
        <fullName evidence="4">Oxidoreductase</fullName>
    </submittedName>
</protein>
<keyword evidence="5" id="KW-1185">Reference proteome</keyword>
<dbReference type="Pfam" id="PF14226">
    <property type="entry name" value="DIOX_N"/>
    <property type="match status" value="1"/>
</dbReference>
<dbReference type="InterPro" id="IPR005123">
    <property type="entry name" value="Oxoglu/Fe-dep_dioxygenase_dom"/>
</dbReference>
<feature type="domain" description="Fe2OG dioxygenase" evidence="3">
    <location>
        <begin position="195"/>
        <end position="306"/>
    </location>
</feature>
<dbReference type="GO" id="GO:0044283">
    <property type="term" value="P:small molecule biosynthetic process"/>
    <property type="evidence" value="ECO:0007669"/>
    <property type="project" value="UniProtKB-ARBA"/>
</dbReference>
<keyword evidence="2" id="KW-0479">Metal-binding</keyword>